<dbReference type="Gene3D" id="3.30.160.60">
    <property type="entry name" value="Classic Zinc Finger"/>
    <property type="match status" value="3"/>
</dbReference>
<evidence type="ECO:0000313" key="10">
    <source>
        <dbReference type="Proteomes" id="UP000887575"/>
    </source>
</evidence>
<evidence type="ECO:0000256" key="7">
    <source>
        <dbReference type="PROSITE-ProRule" id="PRU00042"/>
    </source>
</evidence>
<dbReference type="SMART" id="SM00355">
    <property type="entry name" value="ZnF_C2H2"/>
    <property type="match status" value="3"/>
</dbReference>
<dbReference type="InterPro" id="IPR013087">
    <property type="entry name" value="Znf_C2H2_type"/>
</dbReference>
<reference evidence="11" key="1">
    <citation type="submission" date="2024-02" db="UniProtKB">
        <authorList>
            <consortium name="WormBaseParasite"/>
        </authorList>
    </citation>
    <scope>IDENTIFICATION</scope>
</reference>
<dbReference type="WBParaSite" id="MBELARI_LOCUS7776">
    <property type="protein sequence ID" value="MBELARI_LOCUS7776"/>
    <property type="gene ID" value="MBELARI_LOCUS7776"/>
</dbReference>
<organism evidence="10 11">
    <name type="scientific">Mesorhabditis belari</name>
    <dbReference type="NCBI Taxonomy" id="2138241"/>
    <lineage>
        <taxon>Eukaryota</taxon>
        <taxon>Metazoa</taxon>
        <taxon>Ecdysozoa</taxon>
        <taxon>Nematoda</taxon>
        <taxon>Chromadorea</taxon>
        <taxon>Rhabditida</taxon>
        <taxon>Rhabditina</taxon>
        <taxon>Rhabditomorpha</taxon>
        <taxon>Rhabditoidea</taxon>
        <taxon>Rhabditidae</taxon>
        <taxon>Mesorhabditinae</taxon>
        <taxon>Mesorhabditis</taxon>
    </lineage>
</organism>
<accession>A0AAF3FQ48</accession>
<dbReference type="SUPFAM" id="SSF57667">
    <property type="entry name" value="beta-beta-alpha zinc fingers"/>
    <property type="match status" value="2"/>
</dbReference>
<evidence type="ECO:0000256" key="6">
    <source>
        <dbReference type="ARBA" id="ARBA00023242"/>
    </source>
</evidence>
<keyword evidence="6" id="KW-0539">Nucleus</keyword>
<keyword evidence="3" id="KW-0677">Repeat</keyword>
<dbReference type="PANTHER" id="PTHR23235">
    <property type="entry name" value="KRUEPPEL-LIKE TRANSCRIPTION FACTOR"/>
    <property type="match status" value="1"/>
</dbReference>
<comment type="subcellular location">
    <subcellularLocation>
        <location evidence="1">Nucleus</location>
    </subcellularLocation>
</comment>
<dbReference type="GO" id="GO:0000978">
    <property type="term" value="F:RNA polymerase II cis-regulatory region sequence-specific DNA binding"/>
    <property type="evidence" value="ECO:0007669"/>
    <property type="project" value="TreeGrafter"/>
</dbReference>
<evidence type="ECO:0000256" key="1">
    <source>
        <dbReference type="ARBA" id="ARBA00004123"/>
    </source>
</evidence>
<dbReference type="PROSITE" id="PS50157">
    <property type="entry name" value="ZINC_FINGER_C2H2_2"/>
    <property type="match status" value="3"/>
</dbReference>
<feature type="domain" description="C2H2-type" evidence="9">
    <location>
        <begin position="249"/>
        <end position="275"/>
    </location>
</feature>
<feature type="compositionally biased region" description="Basic and acidic residues" evidence="8">
    <location>
        <begin position="62"/>
        <end position="78"/>
    </location>
</feature>
<dbReference type="FunFam" id="3.30.160.60:FF:000634">
    <property type="entry name" value="Zinc finger X-chromosomal protein"/>
    <property type="match status" value="1"/>
</dbReference>
<dbReference type="GO" id="GO:0005634">
    <property type="term" value="C:nucleus"/>
    <property type="evidence" value="ECO:0007669"/>
    <property type="project" value="UniProtKB-SubCell"/>
</dbReference>
<dbReference type="PANTHER" id="PTHR23235:SF120">
    <property type="entry name" value="KRUPPEL-LIKE FACTOR 15"/>
    <property type="match status" value="1"/>
</dbReference>
<evidence type="ECO:0000256" key="2">
    <source>
        <dbReference type="ARBA" id="ARBA00022723"/>
    </source>
</evidence>
<evidence type="ECO:0000256" key="3">
    <source>
        <dbReference type="ARBA" id="ARBA00022737"/>
    </source>
</evidence>
<feature type="domain" description="C2H2-type" evidence="9">
    <location>
        <begin position="193"/>
        <end position="220"/>
    </location>
</feature>
<dbReference type="AlphaFoldDB" id="A0AAF3FQ48"/>
<dbReference type="InterPro" id="IPR036236">
    <property type="entry name" value="Znf_C2H2_sf"/>
</dbReference>
<evidence type="ECO:0000256" key="8">
    <source>
        <dbReference type="SAM" id="MobiDB-lite"/>
    </source>
</evidence>
<sequence>MTTKSCFLIDTLLTGPSVSATQETCLDLAKRNESFSEEDEPCSSSTTEGSPLVDPTAESEDLEKNERESEHEESSRLDKIVASMIEKQKTNDLLMQAIPSIQPPQLLTAFPLLQRTMATVGSPIGAYLARVQLMQQAAIQLNSFTAAVQSRISQQHVVPTLSRFNLIKDSPRNQLLTRGHATESTSRGNVKKYRCDVCEKTFSRSNTLITHKRIHTGEKPFKCEHCGRAFRQPGNLTRHRLTHTTAKPYVCIECDKAFNRASNLHTHMRTHVRDL</sequence>
<evidence type="ECO:0000313" key="11">
    <source>
        <dbReference type="WBParaSite" id="MBELARI_LOCUS7776"/>
    </source>
</evidence>
<feature type="domain" description="C2H2-type" evidence="9">
    <location>
        <begin position="221"/>
        <end position="248"/>
    </location>
</feature>
<keyword evidence="2" id="KW-0479">Metal-binding</keyword>
<dbReference type="PROSITE" id="PS00028">
    <property type="entry name" value="ZINC_FINGER_C2H2_1"/>
    <property type="match status" value="3"/>
</dbReference>
<dbReference type="Proteomes" id="UP000887575">
    <property type="component" value="Unassembled WGS sequence"/>
</dbReference>
<evidence type="ECO:0000256" key="4">
    <source>
        <dbReference type="ARBA" id="ARBA00022771"/>
    </source>
</evidence>
<proteinExistence type="predicted"/>
<evidence type="ECO:0000256" key="5">
    <source>
        <dbReference type="ARBA" id="ARBA00022833"/>
    </source>
</evidence>
<feature type="region of interest" description="Disordered" evidence="8">
    <location>
        <begin position="31"/>
        <end position="78"/>
    </location>
</feature>
<keyword evidence="10" id="KW-1185">Reference proteome</keyword>
<protein>
    <recommendedName>
        <fullName evidence="9">C2H2-type domain-containing protein</fullName>
    </recommendedName>
</protein>
<dbReference type="FunFam" id="3.30.160.60:FF:001182">
    <property type="entry name" value="Zinc finger, C2H2 type"/>
    <property type="match status" value="2"/>
</dbReference>
<evidence type="ECO:0000259" key="9">
    <source>
        <dbReference type="PROSITE" id="PS50157"/>
    </source>
</evidence>
<dbReference type="GO" id="GO:0008270">
    <property type="term" value="F:zinc ion binding"/>
    <property type="evidence" value="ECO:0007669"/>
    <property type="project" value="UniProtKB-KW"/>
</dbReference>
<keyword evidence="5" id="KW-0862">Zinc</keyword>
<keyword evidence="4 7" id="KW-0863">Zinc-finger</keyword>
<dbReference type="Pfam" id="PF00096">
    <property type="entry name" value="zf-C2H2"/>
    <property type="match status" value="3"/>
</dbReference>
<dbReference type="GO" id="GO:0000981">
    <property type="term" value="F:DNA-binding transcription factor activity, RNA polymerase II-specific"/>
    <property type="evidence" value="ECO:0007669"/>
    <property type="project" value="TreeGrafter"/>
</dbReference>
<name>A0AAF3FQ48_9BILA</name>